<reference evidence="3 4" key="1">
    <citation type="submission" date="2020-06" db="EMBL/GenBank/DDBJ databases">
        <authorList>
            <person name="Li R."/>
            <person name="Bekaert M."/>
        </authorList>
    </citation>
    <scope>NUCLEOTIDE SEQUENCE [LARGE SCALE GENOMIC DNA]</scope>
    <source>
        <strain evidence="4">wild</strain>
    </source>
</reference>
<evidence type="ECO:0000256" key="1">
    <source>
        <dbReference type="SAM" id="MobiDB-lite"/>
    </source>
</evidence>
<sequence>MDAEQDNSSKKERSNLGDQETKALLSTWGEGKIQSELDNSTRNTHVFSSIIRTMGGLGYLRTAPECRQRIKTLKRNYFNAKNSNKLSGNGRTTCRYYDELEDILGGRPAVTPPKVRDTSENHSSRKNSSVECSEPEDEDGDMESIFQQPSTSSSSACSVTVVPATVKLIADSQIEKDTSLPQMTHISRAERKKTDEKREKTRMTLNVEKKQGTSGKIRKSDESLMAMLKEQQKEFLSNESKRWEEEKAREEKMRKEDKEHELKLFSMFATILKGQPSSQITSCHASSVSSFPSSSLQDSTFQASPLHSTSTSSTYHRPTSNVNNASFLPEASCSNMSFLRMLNNDDCF</sequence>
<dbReference type="Pfam" id="PF13837">
    <property type="entry name" value="Myb_DNA-bind_4"/>
    <property type="match status" value="1"/>
</dbReference>
<name>A0A6J8CX72_MYTCO</name>
<dbReference type="Gene3D" id="1.10.10.60">
    <property type="entry name" value="Homeodomain-like"/>
    <property type="match status" value="1"/>
</dbReference>
<gene>
    <name evidence="3" type="ORF">MCOR_34276</name>
</gene>
<dbReference type="InterPro" id="IPR044822">
    <property type="entry name" value="Myb_DNA-bind_4"/>
</dbReference>
<feature type="compositionally biased region" description="Basic and acidic residues" evidence="1">
    <location>
        <begin position="7"/>
        <end position="21"/>
    </location>
</feature>
<protein>
    <recommendedName>
        <fullName evidence="2">Myb/SANT-like DNA-binding domain-containing protein</fullName>
    </recommendedName>
</protein>
<dbReference type="EMBL" id="CACVKT020006158">
    <property type="protein sequence ID" value="CAC5400059.1"/>
    <property type="molecule type" value="Genomic_DNA"/>
</dbReference>
<feature type="region of interest" description="Disordered" evidence="1">
    <location>
        <begin position="179"/>
        <end position="200"/>
    </location>
</feature>
<feature type="region of interest" description="Disordered" evidence="1">
    <location>
        <begin position="1"/>
        <end position="23"/>
    </location>
</feature>
<feature type="compositionally biased region" description="Low complexity" evidence="1">
    <location>
        <begin position="149"/>
        <end position="158"/>
    </location>
</feature>
<keyword evidence="4" id="KW-1185">Reference proteome</keyword>
<feature type="compositionally biased region" description="Acidic residues" evidence="1">
    <location>
        <begin position="133"/>
        <end position="142"/>
    </location>
</feature>
<dbReference type="Proteomes" id="UP000507470">
    <property type="component" value="Unassembled WGS sequence"/>
</dbReference>
<feature type="compositionally biased region" description="Basic and acidic residues" evidence="1">
    <location>
        <begin position="114"/>
        <end position="123"/>
    </location>
</feature>
<dbReference type="PANTHER" id="PTHR47595">
    <property type="entry name" value="HEAT SHOCK 70 KDA PROTEIN 14"/>
    <property type="match status" value="1"/>
</dbReference>
<evidence type="ECO:0000313" key="3">
    <source>
        <dbReference type="EMBL" id="CAC5400059.1"/>
    </source>
</evidence>
<feature type="region of interest" description="Disordered" evidence="1">
    <location>
        <begin position="294"/>
        <end position="319"/>
    </location>
</feature>
<feature type="domain" description="Myb/SANT-like DNA-binding" evidence="2">
    <location>
        <begin position="17"/>
        <end position="103"/>
    </location>
</feature>
<proteinExistence type="predicted"/>
<evidence type="ECO:0000259" key="2">
    <source>
        <dbReference type="Pfam" id="PF13837"/>
    </source>
</evidence>
<dbReference type="OrthoDB" id="6075900at2759"/>
<feature type="compositionally biased region" description="Basic and acidic residues" evidence="1">
    <location>
        <begin position="187"/>
        <end position="200"/>
    </location>
</feature>
<feature type="region of interest" description="Disordered" evidence="1">
    <location>
        <begin position="105"/>
        <end position="158"/>
    </location>
</feature>
<accession>A0A6J8CX72</accession>
<evidence type="ECO:0000313" key="4">
    <source>
        <dbReference type="Proteomes" id="UP000507470"/>
    </source>
</evidence>
<feature type="compositionally biased region" description="Polar residues" evidence="1">
    <location>
        <begin position="301"/>
        <end position="319"/>
    </location>
</feature>
<organism evidence="3 4">
    <name type="scientific">Mytilus coruscus</name>
    <name type="common">Sea mussel</name>
    <dbReference type="NCBI Taxonomy" id="42192"/>
    <lineage>
        <taxon>Eukaryota</taxon>
        <taxon>Metazoa</taxon>
        <taxon>Spiralia</taxon>
        <taxon>Lophotrochozoa</taxon>
        <taxon>Mollusca</taxon>
        <taxon>Bivalvia</taxon>
        <taxon>Autobranchia</taxon>
        <taxon>Pteriomorphia</taxon>
        <taxon>Mytilida</taxon>
        <taxon>Mytiloidea</taxon>
        <taxon>Mytilidae</taxon>
        <taxon>Mytilinae</taxon>
        <taxon>Mytilus</taxon>
    </lineage>
</organism>
<dbReference type="PANTHER" id="PTHR47595:SF1">
    <property type="entry name" value="MYB_SANT-LIKE DNA-BINDING DOMAIN-CONTAINING PROTEIN"/>
    <property type="match status" value="1"/>
</dbReference>
<dbReference type="AlphaFoldDB" id="A0A6J8CX72"/>